<dbReference type="Gene3D" id="3.40.50.300">
    <property type="entry name" value="P-loop containing nucleotide triphosphate hydrolases"/>
    <property type="match status" value="1"/>
</dbReference>
<dbReference type="SUPFAM" id="SSF52540">
    <property type="entry name" value="P-loop containing nucleoside triphosphate hydrolases"/>
    <property type="match status" value="1"/>
</dbReference>
<evidence type="ECO:0000259" key="5">
    <source>
        <dbReference type="PROSITE" id="PS50893"/>
    </source>
</evidence>
<protein>
    <submittedName>
        <fullName evidence="6">ABC transporter ATP-binding protein</fullName>
    </submittedName>
</protein>
<dbReference type="PANTHER" id="PTHR42798">
    <property type="entry name" value="LIPOPROTEIN-RELEASING SYSTEM ATP-BINDING PROTEIN LOLD"/>
    <property type="match status" value="1"/>
</dbReference>
<dbReference type="CDD" id="cd03255">
    <property type="entry name" value="ABC_MJ0796_LolCDE_FtsE"/>
    <property type="match status" value="1"/>
</dbReference>
<dbReference type="PATRIC" id="fig|83560.10.peg.435"/>
<dbReference type="EMBL" id="CP007217">
    <property type="protein sequence ID" value="AJR10506.1"/>
    <property type="molecule type" value="Genomic_DNA"/>
</dbReference>
<name>A0A069ZX44_CHLMR</name>
<keyword evidence="2" id="KW-0813">Transport</keyword>
<dbReference type="Pfam" id="PF00005">
    <property type="entry name" value="ABC_tran"/>
    <property type="match status" value="1"/>
</dbReference>
<dbReference type="OMA" id="EGTTMLM"/>
<dbReference type="KEGG" id="cmx:DNC_02145"/>
<keyword evidence="3" id="KW-0547">Nucleotide-binding</keyword>
<accession>A0A069ZX44</accession>
<dbReference type="STRING" id="83560.NC80_02125"/>
<dbReference type="KEGG" id="cmm:NC80_02125"/>
<keyword evidence="4 6" id="KW-0067">ATP-binding</keyword>
<dbReference type="InterPro" id="IPR003439">
    <property type="entry name" value="ABC_transporter-like_ATP-bd"/>
</dbReference>
<dbReference type="PROSITE" id="PS50893">
    <property type="entry name" value="ABC_TRANSPORTER_2"/>
    <property type="match status" value="1"/>
</dbReference>
<dbReference type="RefSeq" id="WP_010230428.1">
    <property type="nucleotide sequence ID" value="NZ_CP007217.1"/>
</dbReference>
<evidence type="ECO:0000313" key="6">
    <source>
        <dbReference type="EMBL" id="AJR10506.1"/>
    </source>
</evidence>
<evidence type="ECO:0000313" key="7">
    <source>
        <dbReference type="Proteomes" id="UP000260363"/>
    </source>
</evidence>
<evidence type="ECO:0000256" key="2">
    <source>
        <dbReference type="ARBA" id="ARBA00022448"/>
    </source>
</evidence>
<sequence>MGILIEARHVSKTIKQRDLHIDILKEVSFQLHEGEVVAITGASGSGKSSLLHLLGTLDQPSSGQILFFGKTVRLEDLPIFRNRRIGFIFQNFYLLEDDSVINNVLMPARIARKDTGKKSEARERAIYLLESVGLVDRQEEKGCLLSGGEKQRVAIARALMNDPEIVLADEPSGNLDRRTADTIHEQLLSLAGKHRGVLIVTHDRELAEKCHREEILRDGTLTQRRRGPLQASLKGIGTLPSGNY</sequence>
<dbReference type="InterPro" id="IPR027417">
    <property type="entry name" value="P-loop_NTPase"/>
</dbReference>
<feature type="domain" description="ABC transporter" evidence="5">
    <location>
        <begin position="5"/>
        <end position="243"/>
    </location>
</feature>
<dbReference type="PROSITE" id="PS00211">
    <property type="entry name" value="ABC_TRANSPORTER_1"/>
    <property type="match status" value="1"/>
</dbReference>
<proteinExistence type="inferred from homology"/>
<evidence type="ECO:0000256" key="1">
    <source>
        <dbReference type="ARBA" id="ARBA00005417"/>
    </source>
</evidence>
<organism evidence="6 7">
    <name type="scientific">Chlamydia muridarum</name>
    <dbReference type="NCBI Taxonomy" id="83560"/>
    <lineage>
        <taxon>Bacteria</taxon>
        <taxon>Pseudomonadati</taxon>
        <taxon>Chlamydiota</taxon>
        <taxon>Chlamydiia</taxon>
        <taxon>Chlamydiales</taxon>
        <taxon>Chlamydiaceae</taxon>
        <taxon>Chlamydia/Chlamydophila group</taxon>
        <taxon>Chlamydia</taxon>
    </lineage>
</organism>
<dbReference type="InterPro" id="IPR017911">
    <property type="entry name" value="MacB-like_ATP-bd"/>
</dbReference>
<reference evidence="6 7" key="1">
    <citation type="submission" date="2014-02" db="EMBL/GenBank/DDBJ databases">
        <authorList>
            <person name="Chen C."/>
            <person name="Conrad T.A."/>
            <person name="Zhou Z."/>
            <person name="Lai Z."/>
            <person name="Zhong G."/>
        </authorList>
    </citation>
    <scope>NUCLEOTIDE SEQUENCE [LARGE SCALE GENOMIC DNA]</scope>
    <source>
        <strain evidence="6 7">Nigg3-28</strain>
    </source>
</reference>
<dbReference type="GO" id="GO:0016887">
    <property type="term" value="F:ATP hydrolysis activity"/>
    <property type="evidence" value="ECO:0007669"/>
    <property type="project" value="InterPro"/>
</dbReference>
<dbReference type="SMART" id="SM00382">
    <property type="entry name" value="AAA"/>
    <property type="match status" value="1"/>
</dbReference>
<dbReference type="InterPro" id="IPR017871">
    <property type="entry name" value="ABC_transporter-like_CS"/>
</dbReference>
<gene>
    <name evidence="6" type="ORF">BD36_02275</name>
</gene>
<dbReference type="InterPro" id="IPR003593">
    <property type="entry name" value="AAA+_ATPase"/>
</dbReference>
<dbReference type="Proteomes" id="UP000260363">
    <property type="component" value="Chromosome"/>
</dbReference>
<dbReference type="GeneID" id="1245783"/>
<dbReference type="KEGG" id="cmg:NC81_02140"/>
<evidence type="ECO:0000256" key="4">
    <source>
        <dbReference type="ARBA" id="ARBA00022840"/>
    </source>
</evidence>
<dbReference type="AlphaFoldDB" id="A0A069ZX44"/>
<comment type="similarity">
    <text evidence="1">Belongs to the ABC transporter superfamily.</text>
</comment>
<evidence type="ECO:0000256" key="3">
    <source>
        <dbReference type="ARBA" id="ARBA00022741"/>
    </source>
</evidence>
<dbReference type="GO" id="GO:0005524">
    <property type="term" value="F:ATP binding"/>
    <property type="evidence" value="ECO:0007669"/>
    <property type="project" value="UniProtKB-KW"/>
</dbReference>
<dbReference type="PANTHER" id="PTHR42798:SF7">
    <property type="entry name" value="ALPHA-D-RIBOSE 1-METHYLPHOSPHONATE 5-TRIPHOSPHATE SYNTHASE SUBUNIT PHNL"/>
    <property type="match status" value="1"/>
</dbReference>